<dbReference type="InterPro" id="IPR019533">
    <property type="entry name" value="Peptidase_S26"/>
</dbReference>
<dbReference type="EC" id="3.4.21.89" evidence="3 8"/>
<keyword evidence="8" id="KW-0812">Transmembrane</keyword>
<dbReference type="OrthoDB" id="9815782at2"/>
<dbReference type="EMBL" id="CP010552">
    <property type="protein sequence ID" value="ALE53013.1"/>
    <property type="molecule type" value="Genomic_DNA"/>
</dbReference>
<dbReference type="PROSITE" id="PS00760">
    <property type="entry name" value="SPASE_I_2"/>
    <property type="match status" value="1"/>
</dbReference>
<keyword evidence="6 8" id="KW-0378">Hydrolase</keyword>
<dbReference type="STRING" id="1705394.SP60_07290"/>
<evidence type="ECO:0000256" key="6">
    <source>
        <dbReference type="ARBA" id="ARBA00022801"/>
    </source>
</evidence>
<keyword evidence="5 8" id="KW-0645">Protease</keyword>
<gene>
    <name evidence="11" type="ORF">SP60_07290</name>
</gene>
<evidence type="ECO:0000259" key="10">
    <source>
        <dbReference type="Pfam" id="PF10502"/>
    </source>
</evidence>
<dbReference type="PANTHER" id="PTHR43390:SF1">
    <property type="entry name" value="CHLOROPLAST PROCESSING PEPTIDASE"/>
    <property type="match status" value="1"/>
</dbReference>
<dbReference type="PATRIC" id="fig|1705394.5.peg.1456"/>
<dbReference type="GO" id="GO:0009003">
    <property type="term" value="F:signal peptidase activity"/>
    <property type="evidence" value="ECO:0007669"/>
    <property type="project" value="UniProtKB-EC"/>
</dbReference>
<keyword evidence="8" id="KW-0472">Membrane</keyword>
<evidence type="ECO:0000313" key="12">
    <source>
        <dbReference type="Proteomes" id="UP000058020"/>
    </source>
</evidence>
<reference evidence="11 12" key="1">
    <citation type="journal article" date="2015" name="Genome Announc.">
        <title>Genome Sequence of 'Candidatus Thioglobus autotrophica' Strain EF1, a Chemoautotroph from the SUP05 Clade of Marine Gammaproteobacteria.</title>
        <authorList>
            <person name="Shah V."/>
            <person name="Morris R.M."/>
        </authorList>
    </citation>
    <scope>NUCLEOTIDE SEQUENCE [LARGE SCALE GENOMIC DNA]</scope>
    <source>
        <strain evidence="11 12">EF1</strain>
    </source>
</reference>
<dbReference type="SUPFAM" id="SSF51306">
    <property type="entry name" value="LexA/Signal peptidase"/>
    <property type="match status" value="1"/>
</dbReference>
<feature type="domain" description="Peptidase S26" evidence="10">
    <location>
        <begin position="77"/>
        <end position="278"/>
    </location>
</feature>
<sequence length="294" mass="33800">MTLENASPFFAWDVSSYLALFLISAFLIVSLDHLLFNKGEKLSHPTPDKTGFTKFVYFVMFLRFNKSEKYSDRPKVVQWSAEFFPVLLLVFVLRGFIVEPFRIPSNSMMPTLLTGDFILVSKFDYGVSIPVLNQKLIEFKKPERGDVVVFRYPNYEKNAKYQGADFIKRIVGIPGDTVVYHADRLLVNGEKINYENFEDYHGVESGIEMTGFKHQRELLGNNPHDILLDPNQTSRGVKAVVPAGHYFVMGDNRSRSSDSRFWGFVPEKYIIGKAFGIWMHYDDSLKLDRVGSFD</sequence>
<evidence type="ECO:0000313" key="11">
    <source>
        <dbReference type="EMBL" id="ALE53013.1"/>
    </source>
</evidence>
<accession>A0A0M4NJV5</accession>
<keyword evidence="8" id="KW-1133">Transmembrane helix</keyword>
<feature type="transmembrane region" description="Helical" evidence="8">
    <location>
        <begin position="17"/>
        <end position="36"/>
    </location>
</feature>
<proteinExistence type="inferred from homology"/>
<dbReference type="AlphaFoldDB" id="A0A0M4NJV5"/>
<keyword evidence="12" id="KW-1185">Reference proteome</keyword>
<comment type="catalytic activity">
    <reaction evidence="1 8">
        <text>Cleavage of hydrophobic, N-terminal signal or leader sequences from secreted and periplasmic proteins.</text>
        <dbReference type="EC" id="3.4.21.89"/>
    </reaction>
</comment>
<comment type="subcellular location">
    <subcellularLocation>
        <location evidence="9">Membrane</location>
        <topology evidence="9">Multi-pass membrane protein</topology>
    </subcellularLocation>
</comment>
<comment type="similarity">
    <text evidence="2 9">Belongs to the peptidase S26 family.</text>
</comment>
<dbReference type="NCBIfam" id="TIGR02227">
    <property type="entry name" value="sigpep_I_bact"/>
    <property type="match status" value="1"/>
</dbReference>
<protein>
    <recommendedName>
        <fullName evidence="4 8">Signal peptidase I</fullName>
        <ecNumber evidence="3 8">3.4.21.89</ecNumber>
    </recommendedName>
</protein>
<dbReference type="GO" id="GO:0016020">
    <property type="term" value="C:membrane"/>
    <property type="evidence" value="ECO:0007669"/>
    <property type="project" value="UniProtKB-SubCell"/>
</dbReference>
<evidence type="ECO:0000256" key="2">
    <source>
        <dbReference type="ARBA" id="ARBA00009370"/>
    </source>
</evidence>
<organism evidence="11 12">
    <name type="scientific">Candidatus Thioglobus autotrophicus</name>
    <dbReference type="NCBI Taxonomy" id="1705394"/>
    <lineage>
        <taxon>Bacteria</taxon>
        <taxon>Pseudomonadati</taxon>
        <taxon>Pseudomonadota</taxon>
        <taxon>Gammaproteobacteria</taxon>
        <taxon>Candidatus Pseudothioglobaceae</taxon>
        <taxon>Candidatus Thioglobus</taxon>
    </lineage>
</organism>
<feature type="transmembrane region" description="Helical" evidence="8">
    <location>
        <begin position="76"/>
        <end position="97"/>
    </location>
</feature>
<dbReference type="InterPro" id="IPR019758">
    <property type="entry name" value="Pept_S26A_signal_pept_1_CS"/>
</dbReference>
<dbReference type="PROSITE" id="PS00501">
    <property type="entry name" value="SPASE_I_1"/>
    <property type="match status" value="1"/>
</dbReference>
<name>A0A0M4NJV5_9GAMM</name>
<dbReference type="InterPro" id="IPR019757">
    <property type="entry name" value="Pept_S26A_signal_pept_1_Lys-AS"/>
</dbReference>
<feature type="active site" evidence="7">
    <location>
        <position position="107"/>
    </location>
</feature>
<dbReference type="InterPro" id="IPR000223">
    <property type="entry name" value="Pept_S26A_signal_pept_1"/>
</dbReference>
<evidence type="ECO:0000256" key="4">
    <source>
        <dbReference type="ARBA" id="ARBA00019232"/>
    </source>
</evidence>
<dbReference type="Pfam" id="PF10502">
    <property type="entry name" value="Peptidase_S26"/>
    <property type="match status" value="1"/>
</dbReference>
<dbReference type="InterPro" id="IPR019756">
    <property type="entry name" value="Pept_S26A_signal_pept_1_Ser-AS"/>
</dbReference>
<dbReference type="PROSITE" id="PS00761">
    <property type="entry name" value="SPASE_I_3"/>
    <property type="match status" value="1"/>
</dbReference>
<dbReference type="InterPro" id="IPR036286">
    <property type="entry name" value="LexA/Signal_pep-like_sf"/>
</dbReference>
<dbReference type="CDD" id="cd06530">
    <property type="entry name" value="S26_SPase_I"/>
    <property type="match status" value="1"/>
</dbReference>
<evidence type="ECO:0000256" key="7">
    <source>
        <dbReference type="PIRSR" id="PIRSR600223-1"/>
    </source>
</evidence>
<dbReference type="PANTHER" id="PTHR43390">
    <property type="entry name" value="SIGNAL PEPTIDASE I"/>
    <property type="match status" value="1"/>
</dbReference>
<dbReference type="Gene3D" id="2.10.109.10">
    <property type="entry name" value="Umud Fragment, subunit A"/>
    <property type="match status" value="1"/>
</dbReference>
<feature type="active site" evidence="7">
    <location>
        <position position="168"/>
    </location>
</feature>
<dbReference type="RefSeq" id="WP_053951999.1">
    <property type="nucleotide sequence ID" value="NZ_CP010552.1"/>
</dbReference>
<dbReference type="Proteomes" id="UP000058020">
    <property type="component" value="Chromosome"/>
</dbReference>
<dbReference type="GO" id="GO:0004252">
    <property type="term" value="F:serine-type endopeptidase activity"/>
    <property type="evidence" value="ECO:0007669"/>
    <property type="project" value="InterPro"/>
</dbReference>
<evidence type="ECO:0000256" key="5">
    <source>
        <dbReference type="ARBA" id="ARBA00022670"/>
    </source>
</evidence>
<dbReference type="GO" id="GO:0006465">
    <property type="term" value="P:signal peptide processing"/>
    <property type="evidence" value="ECO:0007669"/>
    <property type="project" value="InterPro"/>
</dbReference>
<evidence type="ECO:0000256" key="8">
    <source>
        <dbReference type="RuleBase" id="RU003993"/>
    </source>
</evidence>
<evidence type="ECO:0000256" key="9">
    <source>
        <dbReference type="RuleBase" id="RU362042"/>
    </source>
</evidence>
<dbReference type="PRINTS" id="PR00727">
    <property type="entry name" value="LEADERPTASE"/>
</dbReference>
<evidence type="ECO:0000256" key="3">
    <source>
        <dbReference type="ARBA" id="ARBA00013208"/>
    </source>
</evidence>
<dbReference type="KEGG" id="tho:SP60_07290"/>
<evidence type="ECO:0000256" key="1">
    <source>
        <dbReference type="ARBA" id="ARBA00000677"/>
    </source>
</evidence>